<dbReference type="EMBL" id="CP000438">
    <property type="protein sequence ID" value="ABJ09850.1"/>
    <property type="molecule type" value="Genomic_DNA"/>
</dbReference>
<accession>A0A0H2Z6M1</accession>
<dbReference type="KEGG" id="pau:PA14_55160"/>
<sequence length="259" mass="28791">MTATDRTPPPLKWLCLGNRDANDGFELFAHGIYARNGALVGSKLSLRERRQRVDLSAFLSGAPPLLAEAAVKHLLARLLCVHRHNTDLELLGKNFIPLHASSLGNAGVCERILASARQLQQHQVELCLLLAIDEQEPASAEYLASLARLRDSGVRIALHPQRIDTDARQCFAEVDAGLCDYLGLDARLLAPGPLTRNLRQRKSIEYLNRLLVAQDIQMLCLNVDNEELHQQANALPFALRHGRHYSEPFQAWPFSSPAC</sequence>
<evidence type="ECO:0000259" key="1">
    <source>
        <dbReference type="Pfam" id="PF00563"/>
    </source>
</evidence>
<dbReference type="RefSeq" id="WP_003141130.1">
    <property type="nucleotide sequence ID" value="NC_008463.1"/>
</dbReference>
<gene>
    <name evidence="2" type="primary">toxR</name>
    <name evidence="2" type="ordered locus">PA14_55160</name>
</gene>
<dbReference type="AlphaFoldDB" id="A0A0H2Z6M1"/>
<proteinExistence type="predicted"/>
<protein>
    <submittedName>
        <fullName evidence="2">Transcriptional regulator ToxR</fullName>
    </submittedName>
</protein>
<dbReference type="BioCyc" id="PAER208963:G1G74-4648-MONOMER"/>
<organism evidence="2 3">
    <name type="scientific">Pseudomonas aeruginosa (strain UCBPP-PA14)</name>
    <dbReference type="NCBI Taxonomy" id="208963"/>
    <lineage>
        <taxon>Bacteria</taxon>
        <taxon>Pseudomonadati</taxon>
        <taxon>Pseudomonadota</taxon>
        <taxon>Gammaproteobacteria</taxon>
        <taxon>Pseudomonadales</taxon>
        <taxon>Pseudomonadaceae</taxon>
        <taxon>Pseudomonas</taxon>
    </lineage>
</organism>
<dbReference type="InterPro" id="IPR035919">
    <property type="entry name" value="EAL_sf"/>
</dbReference>
<dbReference type="InterPro" id="IPR001633">
    <property type="entry name" value="EAL_dom"/>
</dbReference>
<dbReference type="SUPFAM" id="SSF141868">
    <property type="entry name" value="EAL domain-like"/>
    <property type="match status" value="1"/>
</dbReference>
<dbReference type="Proteomes" id="UP000000653">
    <property type="component" value="Chromosome"/>
</dbReference>
<name>A0A0H2Z6M1_PSEAB</name>
<dbReference type="Pfam" id="PF00563">
    <property type="entry name" value="EAL"/>
    <property type="match status" value="1"/>
</dbReference>
<dbReference type="HOGENOM" id="CLU_1115016_0_0_6"/>
<evidence type="ECO:0000313" key="2">
    <source>
        <dbReference type="EMBL" id="ABJ09850.1"/>
    </source>
</evidence>
<reference evidence="2 3" key="1">
    <citation type="journal article" date="2006" name="Genome Biol.">
        <title>Genomic analysis reveals that Pseudomonas aeruginosa virulence is combinatorial.</title>
        <authorList>
            <person name="Lee D.G."/>
            <person name="Urbach J.M."/>
            <person name="Wu G."/>
            <person name="Liberati N.T."/>
            <person name="Feinbaum R.L."/>
            <person name="Miyata S."/>
            <person name="Diggins L.T."/>
            <person name="He J."/>
            <person name="Saucier M."/>
            <person name="Deziel E."/>
            <person name="Friedman L."/>
            <person name="Li L."/>
            <person name="Grills G."/>
            <person name="Montgomery K."/>
            <person name="Kucherlapati R."/>
            <person name="Rahme L.G."/>
            <person name="Ausubel F.M."/>
        </authorList>
    </citation>
    <scope>NUCLEOTIDE SEQUENCE [LARGE SCALE GENOMIC DNA]</scope>
    <source>
        <strain evidence="2 3">UCBPP-PA14</strain>
    </source>
</reference>
<dbReference type="Gene3D" id="3.20.20.450">
    <property type="entry name" value="EAL domain"/>
    <property type="match status" value="1"/>
</dbReference>
<evidence type="ECO:0000313" key="3">
    <source>
        <dbReference type="Proteomes" id="UP000000653"/>
    </source>
</evidence>
<feature type="domain" description="EAL" evidence="1">
    <location>
        <begin position="25"/>
        <end position="248"/>
    </location>
</feature>